<dbReference type="EMBL" id="JAFBMS010000029">
    <property type="protein sequence ID" value="KAG9342224.1"/>
    <property type="molecule type" value="Genomic_DNA"/>
</dbReference>
<reference evidence="1" key="1">
    <citation type="thesis" date="2021" institute="BYU ScholarsArchive" country="Provo, UT, USA">
        <title>Applications of and Algorithms for Genome Assembly and Genomic Analyses with an Emphasis on Marine Teleosts.</title>
        <authorList>
            <person name="Pickett B.D."/>
        </authorList>
    </citation>
    <scope>NUCLEOTIDE SEQUENCE</scope>
    <source>
        <strain evidence="1">HI-2016</strain>
    </source>
</reference>
<evidence type="ECO:0000313" key="2">
    <source>
        <dbReference type="Proteomes" id="UP000824540"/>
    </source>
</evidence>
<dbReference type="Gene3D" id="1.25.40.10">
    <property type="entry name" value="Tetratricopeptide repeat domain"/>
    <property type="match status" value="1"/>
</dbReference>
<dbReference type="GO" id="GO:0006396">
    <property type="term" value="P:RNA processing"/>
    <property type="evidence" value="ECO:0007669"/>
    <property type="project" value="InterPro"/>
</dbReference>
<organism evidence="1 2">
    <name type="scientific">Albula glossodonta</name>
    <name type="common">roundjaw bonefish</name>
    <dbReference type="NCBI Taxonomy" id="121402"/>
    <lineage>
        <taxon>Eukaryota</taxon>
        <taxon>Metazoa</taxon>
        <taxon>Chordata</taxon>
        <taxon>Craniata</taxon>
        <taxon>Vertebrata</taxon>
        <taxon>Euteleostomi</taxon>
        <taxon>Actinopterygii</taxon>
        <taxon>Neopterygii</taxon>
        <taxon>Teleostei</taxon>
        <taxon>Albuliformes</taxon>
        <taxon>Albulidae</taxon>
        <taxon>Albula</taxon>
    </lineage>
</organism>
<gene>
    <name evidence="1" type="ORF">JZ751_016726</name>
</gene>
<protein>
    <submittedName>
        <fullName evidence="1">Uncharacterized protein</fullName>
    </submittedName>
</protein>
<sequence>MCEMAVEHAPDYQVWWKYLTIESSFDGKDYVCGRMLQYLLGTAGGDCADIRSFQVLECLLHRVQLSLFTGRHQNALAILQSALKSSNEEKSIADHLTVGDRSLAWLSYIHLTEFGCLPASLFDPACSGPSRIVCTDSFPLPWRSAQDLRTDPDMLVALFQDAVRHCTDERLSERERTLACLPLHTNMIALHQLLGRLELAVELCEAALASCPDCCPLLEALAELHLRRESPDKALEVWLSALHSIPHNAQILYHTCKLLLSQEQSQTIAPLFKEFVFSFCEAGPSEQHPVNVLRYILGIPLQSSIRAPCIRKELGEQLSEQMPYMCLIHCLWQSVHGSMAEAVDAFERALGAVMQREVVQRLWLDSALAGSQSKRRDLNAFTDLVQRCLVTTPTRLTVPFSSAQFWTSFSFHNKVISFYLGCLPQSQYSPVLERFRYIMPNNTELALRSDPLVFDIRVSSTPRPPPPPSPLRLLTVHSQLFAIAVERELKRRSEVRQLYRQALQKLPLCAALWKDQLLFEAADGGKTDKLRKLVARCQEVGVSLDEPLNLGLARAEGKDG</sequence>
<evidence type="ECO:0000313" key="1">
    <source>
        <dbReference type="EMBL" id="KAG9342224.1"/>
    </source>
</evidence>
<accession>A0A8T2NQ62</accession>
<name>A0A8T2NQ62_9TELE</name>
<dbReference type="InterPro" id="IPR003107">
    <property type="entry name" value="HAT"/>
</dbReference>
<dbReference type="AlphaFoldDB" id="A0A8T2NQ62"/>
<dbReference type="SMART" id="SM00386">
    <property type="entry name" value="HAT"/>
    <property type="match status" value="4"/>
</dbReference>
<dbReference type="PANTHER" id="PTHR21563">
    <property type="entry name" value="ZINC FINGER C3H1 DOMAIN-CONTAINING PROTEIN"/>
    <property type="match status" value="1"/>
</dbReference>
<dbReference type="InterPro" id="IPR011990">
    <property type="entry name" value="TPR-like_helical_dom_sf"/>
</dbReference>
<dbReference type="InterPro" id="IPR039278">
    <property type="entry name" value="Red1"/>
</dbReference>
<dbReference type="GO" id="GO:0000178">
    <property type="term" value="C:exosome (RNase complex)"/>
    <property type="evidence" value="ECO:0007669"/>
    <property type="project" value="TreeGrafter"/>
</dbReference>
<keyword evidence="2" id="KW-1185">Reference proteome</keyword>
<dbReference type="Proteomes" id="UP000824540">
    <property type="component" value="Unassembled WGS sequence"/>
</dbReference>
<dbReference type="GO" id="GO:0005634">
    <property type="term" value="C:nucleus"/>
    <property type="evidence" value="ECO:0007669"/>
    <property type="project" value="TreeGrafter"/>
</dbReference>
<proteinExistence type="predicted"/>
<dbReference type="OrthoDB" id="1922977at2759"/>
<dbReference type="PANTHER" id="PTHR21563:SF3">
    <property type="entry name" value="ZINC FINGER C3H1 DOMAIN-CONTAINING PROTEIN"/>
    <property type="match status" value="1"/>
</dbReference>
<dbReference type="SUPFAM" id="SSF48452">
    <property type="entry name" value="TPR-like"/>
    <property type="match status" value="1"/>
</dbReference>
<comment type="caution">
    <text evidence="1">The sequence shown here is derived from an EMBL/GenBank/DDBJ whole genome shotgun (WGS) entry which is preliminary data.</text>
</comment>